<feature type="compositionally biased region" description="Polar residues" evidence="1">
    <location>
        <begin position="116"/>
        <end position="130"/>
    </location>
</feature>
<dbReference type="PANTHER" id="PTHR31286">
    <property type="entry name" value="GLYCINE-RICH CELL WALL STRUCTURAL PROTEIN 1.8-LIKE"/>
    <property type="match status" value="1"/>
</dbReference>
<protein>
    <recommendedName>
        <fullName evidence="2">DUF4283 domain-containing protein</fullName>
    </recommendedName>
</protein>
<evidence type="ECO:0000313" key="4">
    <source>
        <dbReference type="Proteomes" id="UP000824120"/>
    </source>
</evidence>
<dbReference type="Pfam" id="PF14111">
    <property type="entry name" value="DUF4283"/>
    <property type="match status" value="1"/>
</dbReference>
<comment type="caution">
    <text evidence="3">The sequence shown here is derived from an EMBL/GenBank/DDBJ whole genome shotgun (WGS) entry which is preliminary data.</text>
</comment>
<dbReference type="PANTHER" id="PTHR31286:SF177">
    <property type="entry name" value="ENDONUCLEASE_EXONUCLEASE_PHOSPHATASE"/>
    <property type="match status" value="1"/>
</dbReference>
<proteinExistence type="predicted"/>
<dbReference type="InterPro" id="IPR025558">
    <property type="entry name" value="DUF4283"/>
</dbReference>
<evidence type="ECO:0000256" key="1">
    <source>
        <dbReference type="SAM" id="MobiDB-lite"/>
    </source>
</evidence>
<feature type="compositionally biased region" description="Low complexity" evidence="1">
    <location>
        <begin position="204"/>
        <end position="216"/>
    </location>
</feature>
<feature type="compositionally biased region" description="Basic and acidic residues" evidence="1">
    <location>
        <begin position="252"/>
        <end position="263"/>
    </location>
</feature>
<organism evidence="3 4">
    <name type="scientific">Solanum commersonii</name>
    <name type="common">Commerson's wild potato</name>
    <name type="synonym">Commerson's nightshade</name>
    <dbReference type="NCBI Taxonomy" id="4109"/>
    <lineage>
        <taxon>Eukaryota</taxon>
        <taxon>Viridiplantae</taxon>
        <taxon>Streptophyta</taxon>
        <taxon>Embryophyta</taxon>
        <taxon>Tracheophyta</taxon>
        <taxon>Spermatophyta</taxon>
        <taxon>Magnoliopsida</taxon>
        <taxon>eudicotyledons</taxon>
        <taxon>Gunneridae</taxon>
        <taxon>Pentapetalae</taxon>
        <taxon>asterids</taxon>
        <taxon>lamiids</taxon>
        <taxon>Solanales</taxon>
        <taxon>Solanaceae</taxon>
        <taxon>Solanoideae</taxon>
        <taxon>Solaneae</taxon>
        <taxon>Solanum</taxon>
    </lineage>
</organism>
<feature type="region of interest" description="Disordered" evidence="1">
    <location>
        <begin position="111"/>
        <end position="130"/>
    </location>
</feature>
<dbReference type="OrthoDB" id="1002340at2759"/>
<dbReference type="AlphaFoldDB" id="A0A9J5WX10"/>
<name>A0A9J5WX10_SOLCO</name>
<dbReference type="Proteomes" id="UP000824120">
    <property type="component" value="Chromosome 10"/>
</dbReference>
<sequence>MACQIIGDKDFGDQAVAGDDGANNGDSSLEGEVHLTNISTNLAQEPSQNEIRTWILKSTTNPPNELQELTCRTEEQQQEIFLQNQAGPNGQKQDHNAIKHHQNVLESPQVAMREPQGQSDQQGNTGSTNLDVIDVENSSHFSFGVKPMDTIPSSVGHPRTGINLKYTNELCQDYVQDQQQTNNTPPSTNPSVETSQAGKSPHPNSSKNDASLSSSDGHVSDNANGKMSVLREEQEKGRGDTKTQQQGNQHLNCERGKNLDHSPDQVVTVAPNNYHKNFPKLSSNFDRHTNSNQQTQQMKQPSHPKEPNTPNENNNKLRQIHATQTSSIELVPPRHTTKQGQPAMIYDMDDFMNKLVVDCKYTLIGIFSTTMPKIELIRKSFIIQTQLNGGVNIAHYNARHVFIDLDNELDYNTVWTQQRMTIEGKLMRIQAWTPNFRPEEETPIVPIWVLLPGLPWHCFKKEFITPLLESVGKVLYLDTASIK</sequence>
<evidence type="ECO:0000259" key="2">
    <source>
        <dbReference type="Pfam" id="PF14111"/>
    </source>
</evidence>
<gene>
    <name evidence="3" type="ORF">H5410_050949</name>
</gene>
<feature type="compositionally biased region" description="Basic and acidic residues" evidence="1">
    <location>
        <begin position="229"/>
        <end position="241"/>
    </location>
</feature>
<accession>A0A9J5WX10</accession>
<feature type="domain" description="DUF4283" evidence="2">
    <location>
        <begin position="358"/>
        <end position="440"/>
    </location>
</feature>
<keyword evidence="4" id="KW-1185">Reference proteome</keyword>
<evidence type="ECO:0000313" key="3">
    <source>
        <dbReference type="EMBL" id="KAG5580322.1"/>
    </source>
</evidence>
<feature type="compositionally biased region" description="Polar residues" evidence="1">
    <location>
        <begin position="270"/>
        <end position="300"/>
    </location>
</feature>
<feature type="compositionally biased region" description="Polar residues" evidence="1">
    <location>
        <begin position="179"/>
        <end position="198"/>
    </location>
</feature>
<feature type="compositionally biased region" description="Polar residues" evidence="1">
    <location>
        <begin position="242"/>
        <end position="251"/>
    </location>
</feature>
<reference evidence="3 4" key="1">
    <citation type="submission" date="2020-09" db="EMBL/GenBank/DDBJ databases">
        <title>De no assembly of potato wild relative species, Solanum commersonii.</title>
        <authorList>
            <person name="Cho K."/>
        </authorList>
    </citation>
    <scope>NUCLEOTIDE SEQUENCE [LARGE SCALE GENOMIC DNA]</scope>
    <source>
        <strain evidence="3">LZ3.2</strain>
        <tissue evidence="3">Leaf</tissue>
    </source>
</reference>
<dbReference type="InterPro" id="IPR040256">
    <property type="entry name" value="At4g02000-like"/>
</dbReference>
<feature type="region of interest" description="Disordered" evidence="1">
    <location>
        <begin position="179"/>
        <end position="315"/>
    </location>
</feature>
<feature type="region of interest" description="Disordered" evidence="1">
    <location>
        <begin position="1"/>
        <end position="30"/>
    </location>
</feature>
<dbReference type="EMBL" id="JACXVP010000010">
    <property type="protein sequence ID" value="KAG5580322.1"/>
    <property type="molecule type" value="Genomic_DNA"/>
</dbReference>